<name>A0ABT0PR19_9FLAO</name>
<dbReference type="SUPFAM" id="SSF48008">
    <property type="entry name" value="GntR ligand-binding domain-like"/>
    <property type="match status" value="1"/>
</dbReference>
<evidence type="ECO:0000259" key="4">
    <source>
        <dbReference type="PROSITE" id="PS50949"/>
    </source>
</evidence>
<dbReference type="InterPro" id="IPR036390">
    <property type="entry name" value="WH_DNA-bd_sf"/>
</dbReference>
<evidence type="ECO:0000256" key="3">
    <source>
        <dbReference type="ARBA" id="ARBA00023163"/>
    </source>
</evidence>
<dbReference type="SMART" id="SM00345">
    <property type="entry name" value="HTH_GNTR"/>
    <property type="match status" value="1"/>
</dbReference>
<dbReference type="Gene3D" id="1.20.120.530">
    <property type="entry name" value="GntR ligand-binding domain-like"/>
    <property type="match status" value="1"/>
</dbReference>
<keyword evidence="6" id="KW-1185">Reference proteome</keyword>
<dbReference type="PRINTS" id="PR00035">
    <property type="entry name" value="HTHGNTR"/>
</dbReference>
<evidence type="ECO:0000256" key="2">
    <source>
        <dbReference type="ARBA" id="ARBA00023125"/>
    </source>
</evidence>
<dbReference type="EMBL" id="JAMFMA010000002">
    <property type="protein sequence ID" value="MCL6273736.1"/>
    <property type="molecule type" value="Genomic_DNA"/>
</dbReference>
<proteinExistence type="predicted"/>
<keyword evidence="1" id="KW-0805">Transcription regulation</keyword>
<dbReference type="PROSITE" id="PS50949">
    <property type="entry name" value="HTH_GNTR"/>
    <property type="match status" value="1"/>
</dbReference>
<dbReference type="SUPFAM" id="SSF46785">
    <property type="entry name" value="Winged helix' DNA-binding domain"/>
    <property type="match status" value="1"/>
</dbReference>
<dbReference type="InterPro" id="IPR000524">
    <property type="entry name" value="Tscrpt_reg_HTH_GntR"/>
</dbReference>
<dbReference type="Gene3D" id="1.10.10.10">
    <property type="entry name" value="Winged helix-like DNA-binding domain superfamily/Winged helix DNA-binding domain"/>
    <property type="match status" value="1"/>
</dbReference>
<keyword evidence="3" id="KW-0804">Transcription</keyword>
<dbReference type="RefSeq" id="WP_249656927.1">
    <property type="nucleotide sequence ID" value="NZ_JAMFMA010000002.1"/>
</dbReference>
<dbReference type="Pfam" id="PF07729">
    <property type="entry name" value="FCD"/>
    <property type="match status" value="1"/>
</dbReference>
<reference evidence="5 6" key="1">
    <citation type="submission" date="2022-05" db="EMBL/GenBank/DDBJ databases">
        <authorList>
            <person name="Park J.-S."/>
        </authorList>
    </citation>
    <scope>NUCLEOTIDE SEQUENCE [LARGE SCALE GENOMIC DNA]</scope>
    <source>
        <strain evidence="5 6">2012CJ35-5</strain>
    </source>
</reference>
<keyword evidence="2" id="KW-0238">DNA-binding</keyword>
<dbReference type="InterPro" id="IPR008920">
    <property type="entry name" value="TF_FadR/GntR_C"/>
</dbReference>
<dbReference type="PANTHER" id="PTHR43537">
    <property type="entry name" value="TRANSCRIPTIONAL REGULATOR, GNTR FAMILY"/>
    <property type="match status" value="1"/>
</dbReference>
<comment type="caution">
    <text evidence="5">The sequence shown here is derived from an EMBL/GenBank/DDBJ whole genome shotgun (WGS) entry which is preliminary data.</text>
</comment>
<dbReference type="CDD" id="cd07377">
    <property type="entry name" value="WHTH_GntR"/>
    <property type="match status" value="1"/>
</dbReference>
<dbReference type="InterPro" id="IPR011711">
    <property type="entry name" value="GntR_C"/>
</dbReference>
<evidence type="ECO:0000313" key="6">
    <source>
        <dbReference type="Proteomes" id="UP001203607"/>
    </source>
</evidence>
<dbReference type="PANTHER" id="PTHR43537:SF5">
    <property type="entry name" value="UXU OPERON TRANSCRIPTIONAL REGULATOR"/>
    <property type="match status" value="1"/>
</dbReference>
<sequence length="241" mass="27338">MFEPIAKRKSLSGLVEAELTKAIQKGKYRPLEKIPTENELCSIFNVSRTVVREAVKGLNAKGIVDVRKGSGVYVSEMSIQNAAETLNLFFGLSSNQDIIIHTIDSRAMIEPIIAAQSANIRNDKHIAELKKNMEQMHLCALDNKVKEAELDNQFHRILLNCVDNLVISLLIDPIFNLTPKYKHNVFAKTISGDLKEAKEKMLYYHQKITDAVIAKQPHNAETYMREHIMVTRENYLNTTKS</sequence>
<protein>
    <submittedName>
        <fullName evidence="5">FadR family transcriptional regulator</fullName>
    </submittedName>
</protein>
<organism evidence="5 6">
    <name type="scientific">Flagellimonas spongiicola</name>
    <dbReference type="NCBI Taxonomy" id="2942208"/>
    <lineage>
        <taxon>Bacteria</taxon>
        <taxon>Pseudomonadati</taxon>
        <taxon>Bacteroidota</taxon>
        <taxon>Flavobacteriia</taxon>
        <taxon>Flavobacteriales</taxon>
        <taxon>Flavobacteriaceae</taxon>
        <taxon>Flagellimonas</taxon>
    </lineage>
</organism>
<dbReference type="Pfam" id="PF00392">
    <property type="entry name" value="GntR"/>
    <property type="match status" value="1"/>
</dbReference>
<gene>
    <name evidence="5" type="ORF">M3P19_06940</name>
</gene>
<accession>A0ABT0PR19</accession>
<evidence type="ECO:0000313" key="5">
    <source>
        <dbReference type="EMBL" id="MCL6273736.1"/>
    </source>
</evidence>
<dbReference type="Proteomes" id="UP001203607">
    <property type="component" value="Unassembled WGS sequence"/>
</dbReference>
<feature type="domain" description="HTH gntR-type" evidence="4">
    <location>
        <begin position="9"/>
        <end position="77"/>
    </location>
</feature>
<dbReference type="InterPro" id="IPR036388">
    <property type="entry name" value="WH-like_DNA-bd_sf"/>
</dbReference>
<evidence type="ECO:0000256" key="1">
    <source>
        <dbReference type="ARBA" id="ARBA00023015"/>
    </source>
</evidence>
<dbReference type="SMART" id="SM00895">
    <property type="entry name" value="FCD"/>
    <property type="match status" value="1"/>
</dbReference>